<dbReference type="Pfam" id="PF00305">
    <property type="entry name" value="Lipoxygenase"/>
    <property type="match status" value="1"/>
</dbReference>
<keyword evidence="3" id="KW-0560">Oxidoreductase</keyword>
<dbReference type="PROSITE" id="PS51393">
    <property type="entry name" value="LIPOXYGENASE_3"/>
    <property type="match status" value="1"/>
</dbReference>
<protein>
    <recommendedName>
        <fullName evidence="4">Lipoxygenase domain-containing protein</fullName>
    </recommendedName>
</protein>
<keyword evidence="2" id="KW-0223">Dioxygenase</keyword>
<evidence type="ECO:0000313" key="5">
    <source>
        <dbReference type="EMBL" id="CAG5122755.1"/>
    </source>
</evidence>
<dbReference type="Gene3D" id="1.20.245.10">
    <property type="entry name" value="Lipoxygenase-1, Domain 5"/>
    <property type="match status" value="1"/>
</dbReference>
<evidence type="ECO:0000313" key="6">
    <source>
        <dbReference type="Proteomes" id="UP000678393"/>
    </source>
</evidence>
<comment type="caution">
    <text evidence="5">The sequence shown here is derived from an EMBL/GenBank/DDBJ whole genome shotgun (WGS) entry which is preliminary data.</text>
</comment>
<dbReference type="AlphaFoldDB" id="A0A8S3Z424"/>
<dbReference type="InterPro" id="IPR000907">
    <property type="entry name" value="LipOase"/>
</dbReference>
<proteinExistence type="predicted"/>
<accession>A0A8S3Z424</accession>
<sequence>GVPGNGHITTNDQLTQILTSIIYSCSVAHAAANFPQYEEYGFPLKYPAMLRGKPPTET</sequence>
<dbReference type="SUPFAM" id="SSF48484">
    <property type="entry name" value="Lipoxigenase"/>
    <property type="match status" value="1"/>
</dbReference>
<dbReference type="GO" id="GO:0046872">
    <property type="term" value="F:metal ion binding"/>
    <property type="evidence" value="ECO:0007669"/>
    <property type="project" value="UniProtKB-KW"/>
</dbReference>
<dbReference type="OrthoDB" id="407298at2759"/>
<dbReference type="PANTHER" id="PTHR11771">
    <property type="entry name" value="LIPOXYGENASE"/>
    <property type="match status" value="1"/>
</dbReference>
<evidence type="ECO:0000256" key="1">
    <source>
        <dbReference type="ARBA" id="ARBA00022723"/>
    </source>
</evidence>
<gene>
    <name evidence="5" type="ORF">CUNI_LOCUS8313</name>
</gene>
<keyword evidence="1" id="KW-0479">Metal-binding</keyword>
<dbReference type="EMBL" id="CAJHNH020001357">
    <property type="protein sequence ID" value="CAG5122755.1"/>
    <property type="molecule type" value="Genomic_DNA"/>
</dbReference>
<dbReference type="InterPro" id="IPR036226">
    <property type="entry name" value="LipOase_C_sf"/>
</dbReference>
<evidence type="ECO:0000259" key="4">
    <source>
        <dbReference type="PROSITE" id="PS51393"/>
    </source>
</evidence>
<feature type="domain" description="Lipoxygenase" evidence="4">
    <location>
        <begin position="1"/>
        <end position="58"/>
    </location>
</feature>
<keyword evidence="6" id="KW-1185">Reference proteome</keyword>
<dbReference type="InterPro" id="IPR013819">
    <property type="entry name" value="LipOase_C"/>
</dbReference>
<organism evidence="5 6">
    <name type="scientific">Candidula unifasciata</name>
    <dbReference type="NCBI Taxonomy" id="100452"/>
    <lineage>
        <taxon>Eukaryota</taxon>
        <taxon>Metazoa</taxon>
        <taxon>Spiralia</taxon>
        <taxon>Lophotrochozoa</taxon>
        <taxon>Mollusca</taxon>
        <taxon>Gastropoda</taxon>
        <taxon>Heterobranchia</taxon>
        <taxon>Euthyneura</taxon>
        <taxon>Panpulmonata</taxon>
        <taxon>Eupulmonata</taxon>
        <taxon>Stylommatophora</taxon>
        <taxon>Helicina</taxon>
        <taxon>Helicoidea</taxon>
        <taxon>Geomitridae</taxon>
        <taxon>Candidula</taxon>
    </lineage>
</organism>
<feature type="non-terminal residue" evidence="5">
    <location>
        <position position="1"/>
    </location>
</feature>
<evidence type="ECO:0000256" key="2">
    <source>
        <dbReference type="ARBA" id="ARBA00022964"/>
    </source>
</evidence>
<dbReference type="GO" id="GO:0034440">
    <property type="term" value="P:lipid oxidation"/>
    <property type="evidence" value="ECO:0007669"/>
    <property type="project" value="InterPro"/>
</dbReference>
<dbReference type="GO" id="GO:0016702">
    <property type="term" value="F:oxidoreductase activity, acting on single donors with incorporation of molecular oxygen, incorporation of two atoms of oxygen"/>
    <property type="evidence" value="ECO:0007669"/>
    <property type="project" value="InterPro"/>
</dbReference>
<dbReference type="Proteomes" id="UP000678393">
    <property type="component" value="Unassembled WGS sequence"/>
</dbReference>
<reference evidence="5" key="1">
    <citation type="submission" date="2021-04" db="EMBL/GenBank/DDBJ databases">
        <authorList>
            <consortium name="Molecular Ecology Group"/>
        </authorList>
    </citation>
    <scope>NUCLEOTIDE SEQUENCE</scope>
</reference>
<feature type="non-terminal residue" evidence="5">
    <location>
        <position position="58"/>
    </location>
</feature>
<evidence type="ECO:0000256" key="3">
    <source>
        <dbReference type="ARBA" id="ARBA00023002"/>
    </source>
</evidence>
<name>A0A8S3Z424_9EUPU</name>